<dbReference type="GO" id="GO:0008017">
    <property type="term" value="F:microtubule binding"/>
    <property type="evidence" value="ECO:0007669"/>
    <property type="project" value="TreeGrafter"/>
</dbReference>
<name>A0A9J6ABI0_SOLCO</name>
<dbReference type="GO" id="GO:0090307">
    <property type="term" value="P:mitotic spindle assembly"/>
    <property type="evidence" value="ECO:0007669"/>
    <property type="project" value="TreeGrafter"/>
</dbReference>
<keyword evidence="5" id="KW-0206">Cytoskeleton</keyword>
<dbReference type="Proteomes" id="UP000824120">
    <property type="component" value="Chromosome 2"/>
</dbReference>
<sequence length="514" mass="58253">MDSNCKSTRLTPKKCSKSTENLNPNVENSLGFSKSCKSPLMAKSAMKTQKSVSRNPNTSQLASPSPKNKIRQRKFVIAKKKKSNRDDVNAAMVCKCNKVGVEKKKCLCVAYETLRASQEEFFKNRGGNEQEEEGEIEKLDRLDESLISNVQIVTGCLGELPVRHNQEATIPVSISESELVELAETSKEGVGSGGMSVVGTIKRGRERLLEEARQSVPETSSGKVLNLVKAFEKLLSTPKKNEWEEKGRKMKRKKSLPPMITETQVSSSSFCPPDFFLTSESLGLDSRRASSLDSSHGCFSISSRTSGGGQKADAIAESIGTFHRRSWKRRHRKPTSQKPFKLITEERGKSKEQEFVKKVQQMVEEEEKQRIPIAQGLPWTTDEPECLPKPPVKEITRPVDLVLHSDIRAVERFEFDHQVAEKLSYIEQYKMEREILQKMAEEEEIRRLRKELVPKAQPMPYFDRPFIPRRSAKNPTMPREPKFHLPQHKKIKSCESLNDMYIHSKNDLGCSDGL</sequence>
<dbReference type="OrthoDB" id="7677582at2759"/>
<accession>A0A9J6ABI0</accession>
<feature type="compositionally biased region" description="Polar residues" evidence="6">
    <location>
        <begin position="18"/>
        <end position="36"/>
    </location>
</feature>
<dbReference type="AlphaFoldDB" id="A0A9J6ABI0"/>
<evidence type="ECO:0000259" key="7">
    <source>
        <dbReference type="Pfam" id="PF06886"/>
    </source>
</evidence>
<dbReference type="InterPro" id="IPR009675">
    <property type="entry name" value="TPX2_fam"/>
</dbReference>
<feature type="region of interest" description="Disordered" evidence="6">
    <location>
        <begin position="242"/>
        <end position="265"/>
    </location>
</feature>
<evidence type="ECO:0000256" key="4">
    <source>
        <dbReference type="ARBA" id="ARBA00022701"/>
    </source>
</evidence>
<evidence type="ECO:0000313" key="9">
    <source>
        <dbReference type="Proteomes" id="UP000824120"/>
    </source>
</evidence>
<keyword evidence="3" id="KW-0963">Cytoplasm</keyword>
<evidence type="ECO:0000256" key="5">
    <source>
        <dbReference type="ARBA" id="ARBA00023212"/>
    </source>
</evidence>
<dbReference type="Pfam" id="PF06886">
    <property type="entry name" value="TPX2"/>
    <property type="match status" value="1"/>
</dbReference>
<evidence type="ECO:0000313" key="8">
    <source>
        <dbReference type="EMBL" id="KAG5621562.1"/>
    </source>
</evidence>
<protein>
    <recommendedName>
        <fullName evidence="7">TPX2 C-terminal domain-containing protein</fullName>
    </recommendedName>
</protein>
<organism evidence="8 9">
    <name type="scientific">Solanum commersonii</name>
    <name type="common">Commerson's wild potato</name>
    <name type="synonym">Commerson's nightshade</name>
    <dbReference type="NCBI Taxonomy" id="4109"/>
    <lineage>
        <taxon>Eukaryota</taxon>
        <taxon>Viridiplantae</taxon>
        <taxon>Streptophyta</taxon>
        <taxon>Embryophyta</taxon>
        <taxon>Tracheophyta</taxon>
        <taxon>Spermatophyta</taxon>
        <taxon>Magnoliopsida</taxon>
        <taxon>eudicotyledons</taxon>
        <taxon>Gunneridae</taxon>
        <taxon>Pentapetalae</taxon>
        <taxon>asterids</taxon>
        <taxon>lamiids</taxon>
        <taxon>Solanales</taxon>
        <taxon>Solanaceae</taxon>
        <taxon>Solanoideae</taxon>
        <taxon>Solaneae</taxon>
        <taxon>Solanum</taxon>
    </lineage>
</organism>
<dbReference type="PANTHER" id="PTHR14326">
    <property type="entry name" value="TARGETING PROTEIN FOR XKLP2"/>
    <property type="match status" value="1"/>
</dbReference>
<keyword evidence="9" id="KW-1185">Reference proteome</keyword>
<feature type="region of interest" description="Disordered" evidence="6">
    <location>
        <begin position="1"/>
        <end position="70"/>
    </location>
</feature>
<dbReference type="PANTHER" id="PTHR14326:SF58">
    <property type="entry name" value="TPX2 (TARGETING PROTEIN FOR XKLP2) PROTEIN FAMILY"/>
    <property type="match status" value="1"/>
</dbReference>
<evidence type="ECO:0000256" key="1">
    <source>
        <dbReference type="ARBA" id="ARBA00004245"/>
    </source>
</evidence>
<feature type="compositionally biased region" description="Polar residues" evidence="6">
    <location>
        <begin position="46"/>
        <end position="66"/>
    </location>
</feature>
<dbReference type="GO" id="GO:0030295">
    <property type="term" value="F:protein kinase activator activity"/>
    <property type="evidence" value="ECO:0007669"/>
    <property type="project" value="TreeGrafter"/>
</dbReference>
<dbReference type="GO" id="GO:0005819">
    <property type="term" value="C:spindle"/>
    <property type="evidence" value="ECO:0007669"/>
    <property type="project" value="InterPro"/>
</dbReference>
<dbReference type="GO" id="GO:0005880">
    <property type="term" value="C:nuclear microtubule"/>
    <property type="evidence" value="ECO:0007669"/>
    <property type="project" value="TreeGrafter"/>
</dbReference>
<evidence type="ECO:0000256" key="2">
    <source>
        <dbReference type="ARBA" id="ARBA00005885"/>
    </source>
</evidence>
<gene>
    <name evidence="8" type="ORF">H5410_006780</name>
</gene>
<keyword evidence="4" id="KW-0493">Microtubule</keyword>
<dbReference type="GO" id="GO:0060236">
    <property type="term" value="P:regulation of mitotic spindle organization"/>
    <property type="evidence" value="ECO:0007669"/>
    <property type="project" value="InterPro"/>
</dbReference>
<proteinExistence type="inferred from homology"/>
<feature type="domain" description="TPX2 C-terminal" evidence="7">
    <location>
        <begin position="402"/>
        <end position="476"/>
    </location>
</feature>
<dbReference type="EMBL" id="JACXVP010000002">
    <property type="protein sequence ID" value="KAG5621562.1"/>
    <property type="molecule type" value="Genomic_DNA"/>
</dbReference>
<dbReference type="InterPro" id="IPR027329">
    <property type="entry name" value="TPX2_C"/>
</dbReference>
<evidence type="ECO:0000256" key="6">
    <source>
        <dbReference type="SAM" id="MobiDB-lite"/>
    </source>
</evidence>
<reference evidence="8 9" key="1">
    <citation type="submission" date="2020-09" db="EMBL/GenBank/DDBJ databases">
        <title>De no assembly of potato wild relative species, Solanum commersonii.</title>
        <authorList>
            <person name="Cho K."/>
        </authorList>
    </citation>
    <scope>NUCLEOTIDE SEQUENCE [LARGE SCALE GENOMIC DNA]</scope>
    <source>
        <strain evidence="8">LZ3.2</strain>
        <tissue evidence="8">Leaf</tissue>
    </source>
</reference>
<feature type="region of interest" description="Disordered" evidence="6">
    <location>
        <begin position="463"/>
        <end position="489"/>
    </location>
</feature>
<comment type="similarity">
    <text evidence="2">Belongs to the TPX2 family.</text>
</comment>
<comment type="caution">
    <text evidence="8">The sequence shown here is derived from an EMBL/GenBank/DDBJ whole genome shotgun (WGS) entry which is preliminary data.</text>
</comment>
<comment type="subcellular location">
    <subcellularLocation>
        <location evidence="1">Cytoplasm</location>
        <location evidence="1">Cytoskeleton</location>
    </subcellularLocation>
</comment>
<evidence type="ECO:0000256" key="3">
    <source>
        <dbReference type="ARBA" id="ARBA00022490"/>
    </source>
</evidence>
<feature type="compositionally biased region" description="Polar residues" evidence="6">
    <location>
        <begin position="1"/>
        <end position="10"/>
    </location>
</feature>